<dbReference type="AlphaFoldDB" id="A0A8H3B806"/>
<feature type="domain" description="Protein kinase" evidence="2">
    <location>
        <begin position="5"/>
        <end position="318"/>
    </location>
</feature>
<name>A0A8H3B806_9AGAM</name>
<keyword evidence="1" id="KW-0067">ATP-binding</keyword>
<dbReference type="InterPro" id="IPR017441">
    <property type="entry name" value="Protein_kinase_ATP_BS"/>
</dbReference>
<sequence length="544" mass="60912">MKVALQEGAQLGIGSFSSVCGAIELHTGRTVALKKSRVSLRIRRSLLHYEAQILKLLSGHPMIPEVYGYGRIAHFELLSMQLLGPSLRDVLSEKGPLPVAVVANLGDQLLSALEHIHTKGIVHPDFGLAYPAPEVIPEASYSSNPSEFPGVFGTLSYASLNAHEGQKLTYRDDLESLAYTLLCLLRGSLPWSYYTTHGTICGRIRQVHAQKRQLNGVQLAAGLPDVFGELVDFARSSEAQKTPDYQNWRDGLSKVDKAGQDTTRDPTWLLPDAQALGSRPLPPIKSGQVALVKLISSITAEGYSIRAGHDSYIHDPSFHTPEWDSPARPCVIFGVEWNDRTNLYQFTAVPISTYQCESRKNDYPEVPIVNSESCAFHSAQATISTKPDWPLTRSYCYAFKRPMTFFCLPSQPIVPGTWTVDPTGIETLLTNLTPPRRKFGMMYDVKSPDPDVRHDAKMRTGFVKFYAEVSPLTPTQIFDGSIDWSSTRAWFDECVKAARHYNLCSQNEWSRDPLAKLDKVDNVSNSYRELDFEEWEPQRERDRS</sequence>
<proteinExistence type="predicted"/>
<dbReference type="Proteomes" id="UP000663831">
    <property type="component" value="Unassembled WGS sequence"/>
</dbReference>
<dbReference type="PROSITE" id="PS00107">
    <property type="entry name" value="PROTEIN_KINASE_ATP"/>
    <property type="match status" value="1"/>
</dbReference>
<gene>
    <name evidence="3" type="ORF">RDB_LOCUS64292</name>
</gene>
<feature type="binding site" evidence="1">
    <location>
        <position position="34"/>
    </location>
    <ligand>
        <name>ATP</name>
        <dbReference type="ChEBI" id="CHEBI:30616"/>
    </ligand>
</feature>
<dbReference type="SMART" id="SM00220">
    <property type="entry name" value="S_TKc"/>
    <property type="match status" value="1"/>
</dbReference>
<reference evidence="3" key="1">
    <citation type="submission" date="2021-01" db="EMBL/GenBank/DDBJ databases">
        <authorList>
            <person name="Kaushik A."/>
        </authorList>
    </citation>
    <scope>NUCLEOTIDE SEQUENCE</scope>
    <source>
        <strain evidence="3">AG3-1AP</strain>
    </source>
</reference>
<accession>A0A8H3B806</accession>
<protein>
    <recommendedName>
        <fullName evidence="2">Protein kinase domain-containing protein</fullName>
    </recommendedName>
</protein>
<dbReference type="InterPro" id="IPR000719">
    <property type="entry name" value="Prot_kinase_dom"/>
</dbReference>
<feature type="non-terminal residue" evidence="3">
    <location>
        <position position="544"/>
    </location>
</feature>
<evidence type="ECO:0000256" key="1">
    <source>
        <dbReference type="PROSITE-ProRule" id="PRU10141"/>
    </source>
</evidence>
<evidence type="ECO:0000313" key="4">
    <source>
        <dbReference type="Proteomes" id="UP000663831"/>
    </source>
</evidence>
<keyword evidence="1" id="KW-0547">Nucleotide-binding</keyword>
<dbReference type="GO" id="GO:0005524">
    <property type="term" value="F:ATP binding"/>
    <property type="evidence" value="ECO:0007669"/>
    <property type="project" value="UniProtKB-UniRule"/>
</dbReference>
<organism evidence="3 4">
    <name type="scientific">Rhizoctonia solani</name>
    <dbReference type="NCBI Taxonomy" id="456999"/>
    <lineage>
        <taxon>Eukaryota</taxon>
        <taxon>Fungi</taxon>
        <taxon>Dikarya</taxon>
        <taxon>Basidiomycota</taxon>
        <taxon>Agaricomycotina</taxon>
        <taxon>Agaricomycetes</taxon>
        <taxon>Cantharellales</taxon>
        <taxon>Ceratobasidiaceae</taxon>
        <taxon>Rhizoctonia</taxon>
    </lineage>
</organism>
<dbReference type="Pfam" id="PF00069">
    <property type="entry name" value="Pkinase"/>
    <property type="match status" value="1"/>
</dbReference>
<dbReference type="GO" id="GO:0004672">
    <property type="term" value="F:protein kinase activity"/>
    <property type="evidence" value="ECO:0007669"/>
    <property type="project" value="InterPro"/>
</dbReference>
<dbReference type="EMBL" id="CAJMWV010001928">
    <property type="protein sequence ID" value="CAE6449481.1"/>
    <property type="molecule type" value="Genomic_DNA"/>
</dbReference>
<dbReference type="Gene3D" id="1.10.510.10">
    <property type="entry name" value="Transferase(Phosphotransferase) domain 1"/>
    <property type="match status" value="2"/>
</dbReference>
<dbReference type="PROSITE" id="PS50011">
    <property type="entry name" value="PROTEIN_KINASE_DOM"/>
    <property type="match status" value="1"/>
</dbReference>
<dbReference type="Gene3D" id="3.30.200.20">
    <property type="entry name" value="Phosphorylase Kinase, domain 1"/>
    <property type="match status" value="1"/>
</dbReference>
<dbReference type="PANTHER" id="PTHR11909">
    <property type="entry name" value="CASEIN KINASE-RELATED"/>
    <property type="match status" value="1"/>
</dbReference>
<dbReference type="SUPFAM" id="SSF56112">
    <property type="entry name" value="Protein kinase-like (PK-like)"/>
    <property type="match status" value="1"/>
</dbReference>
<comment type="caution">
    <text evidence="3">The sequence shown here is derived from an EMBL/GenBank/DDBJ whole genome shotgun (WGS) entry which is preliminary data.</text>
</comment>
<evidence type="ECO:0000313" key="3">
    <source>
        <dbReference type="EMBL" id="CAE6449481.1"/>
    </source>
</evidence>
<dbReference type="InterPro" id="IPR011009">
    <property type="entry name" value="Kinase-like_dom_sf"/>
</dbReference>
<evidence type="ECO:0000259" key="2">
    <source>
        <dbReference type="PROSITE" id="PS50011"/>
    </source>
</evidence>
<dbReference type="InterPro" id="IPR050235">
    <property type="entry name" value="CK1_Ser-Thr_kinase"/>
</dbReference>